<dbReference type="Pfam" id="PF13549">
    <property type="entry name" value="ATP-grasp_5"/>
    <property type="match status" value="1"/>
</dbReference>
<dbReference type="SUPFAM" id="SSF52210">
    <property type="entry name" value="Succinyl-CoA synthetase domains"/>
    <property type="match status" value="2"/>
</dbReference>
<dbReference type="AlphaFoldDB" id="A0A919JRX7"/>
<dbReference type="Gene3D" id="3.40.50.720">
    <property type="entry name" value="NAD(P)-binding Rossmann-like Domain"/>
    <property type="match status" value="1"/>
</dbReference>
<keyword evidence="1" id="KW-0547">Nucleotide-binding</keyword>
<evidence type="ECO:0000259" key="4">
    <source>
        <dbReference type="PROSITE" id="PS51186"/>
    </source>
</evidence>
<dbReference type="PROSITE" id="PS51186">
    <property type="entry name" value="GNAT"/>
    <property type="match status" value="1"/>
</dbReference>
<dbReference type="InterPro" id="IPR036291">
    <property type="entry name" value="NAD(P)-bd_dom_sf"/>
</dbReference>
<dbReference type="SUPFAM" id="SSF56059">
    <property type="entry name" value="Glutathione synthetase ATP-binding domain-like"/>
    <property type="match status" value="1"/>
</dbReference>
<accession>A0A919JRX7</accession>
<feature type="domain" description="N-acetyltransferase" evidence="4">
    <location>
        <begin position="30"/>
        <end position="195"/>
    </location>
</feature>
<dbReference type="InterPro" id="IPR013815">
    <property type="entry name" value="ATP_grasp_subdomain_1"/>
</dbReference>
<dbReference type="SMART" id="SM00881">
    <property type="entry name" value="CoA_binding"/>
    <property type="match status" value="1"/>
</dbReference>
<dbReference type="GO" id="GO:0005524">
    <property type="term" value="F:ATP binding"/>
    <property type="evidence" value="ECO:0007669"/>
    <property type="project" value="UniProtKB-UniRule"/>
</dbReference>
<dbReference type="InterPro" id="IPR000182">
    <property type="entry name" value="GNAT_dom"/>
</dbReference>
<dbReference type="Pfam" id="PF13607">
    <property type="entry name" value="Succ_CoA_lig"/>
    <property type="match status" value="1"/>
</dbReference>
<dbReference type="InterPro" id="IPR011761">
    <property type="entry name" value="ATP-grasp"/>
</dbReference>
<dbReference type="Pfam" id="PF13380">
    <property type="entry name" value="CoA_binding_2"/>
    <property type="match status" value="1"/>
</dbReference>
<dbReference type="SUPFAM" id="SSF55729">
    <property type="entry name" value="Acyl-CoA N-acyltransferases (Nat)"/>
    <property type="match status" value="1"/>
</dbReference>
<dbReference type="PANTHER" id="PTHR42793">
    <property type="entry name" value="COA BINDING DOMAIN CONTAINING PROTEIN"/>
    <property type="match status" value="1"/>
</dbReference>
<dbReference type="InterPro" id="IPR003781">
    <property type="entry name" value="CoA-bd"/>
</dbReference>
<reference evidence="5" key="1">
    <citation type="submission" date="2021-01" db="EMBL/GenBank/DDBJ databases">
        <title>Whole genome shotgun sequence of Actinoplanes nipponensis NBRC 14063.</title>
        <authorList>
            <person name="Komaki H."/>
            <person name="Tamura T."/>
        </authorList>
    </citation>
    <scope>NUCLEOTIDE SEQUENCE</scope>
    <source>
        <strain evidence="5">NBRC 14063</strain>
    </source>
</reference>
<dbReference type="GO" id="GO:0016747">
    <property type="term" value="F:acyltransferase activity, transferring groups other than amino-acyl groups"/>
    <property type="evidence" value="ECO:0007669"/>
    <property type="project" value="InterPro"/>
</dbReference>
<dbReference type="InterPro" id="IPR032875">
    <property type="entry name" value="Succ_CoA_lig_flav_dom"/>
</dbReference>
<dbReference type="InterPro" id="IPR016181">
    <property type="entry name" value="Acyl_CoA_acyltransferase"/>
</dbReference>
<proteinExistence type="predicted"/>
<dbReference type="Pfam" id="PF00583">
    <property type="entry name" value="Acetyltransf_1"/>
    <property type="match status" value="1"/>
</dbReference>
<dbReference type="EMBL" id="BOMQ01000095">
    <property type="protein sequence ID" value="GIE54151.1"/>
    <property type="molecule type" value="Genomic_DNA"/>
</dbReference>
<evidence type="ECO:0000256" key="2">
    <source>
        <dbReference type="SAM" id="MobiDB-lite"/>
    </source>
</evidence>
<keyword evidence="1" id="KW-0067">ATP-binding</keyword>
<evidence type="ECO:0000313" key="5">
    <source>
        <dbReference type="EMBL" id="GIE54151.1"/>
    </source>
</evidence>
<dbReference type="PROSITE" id="PS50975">
    <property type="entry name" value="ATP_GRASP"/>
    <property type="match status" value="1"/>
</dbReference>
<dbReference type="PANTHER" id="PTHR42793:SF1">
    <property type="entry name" value="PEPTIDYL-LYSINE N-ACETYLTRANSFERASE PATZ"/>
    <property type="match status" value="1"/>
</dbReference>
<gene>
    <name evidence="5" type="ORF">Ani05nite_76850</name>
</gene>
<feature type="domain" description="ATP-grasp" evidence="3">
    <location>
        <begin position="690"/>
        <end position="743"/>
    </location>
</feature>
<organism evidence="5 6">
    <name type="scientific">Actinoplanes nipponensis</name>
    <dbReference type="NCBI Taxonomy" id="135950"/>
    <lineage>
        <taxon>Bacteria</taxon>
        <taxon>Bacillati</taxon>
        <taxon>Actinomycetota</taxon>
        <taxon>Actinomycetes</taxon>
        <taxon>Micromonosporales</taxon>
        <taxon>Micromonosporaceae</taxon>
        <taxon>Actinoplanes</taxon>
    </lineage>
</organism>
<dbReference type="InterPro" id="IPR016102">
    <property type="entry name" value="Succinyl-CoA_synth-like"/>
</dbReference>
<evidence type="ECO:0000256" key="1">
    <source>
        <dbReference type="PROSITE-ProRule" id="PRU00409"/>
    </source>
</evidence>
<evidence type="ECO:0000259" key="3">
    <source>
        <dbReference type="PROSITE" id="PS50975"/>
    </source>
</evidence>
<dbReference type="Gene3D" id="3.40.50.261">
    <property type="entry name" value="Succinyl-CoA synthetase domains"/>
    <property type="match status" value="2"/>
</dbReference>
<protein>
    <submittedName>
        <fullName evidence="5">GNAT family N-acetyltransferase</fullName>
    </submittedName>
</protein>
<dbReference type="GO" id="GO:0046872">
    <property type="term" value="F:metal ion binding"/>
    <property type="evidence" value="ECO:0007669"/>
    <property type="project" value="InterPro"/>
</dbReference>
<dbReference type="CDD" id="cd04301">
    <property type="entry name" value="NAT_SF"/>
    <property type="match status" value="1"/>
</dbReference>
<keyword evidence="6" id="KW-1185">Reference proteome</keyword>
<dbReference type="Gene3D" id="3.40.630.30">
    <property type="match status" value="1"/>
</dbReference>
<dbReference type="Gene3D" id="3.30.1490.20">
    <property type="entry name" value="ATP-grasp fold, A domain"/>
    <property type="match status" value="1"/>
</dbReference>
<dbReference type="Proteomes" id="UP000647172">
    <property type="component" value="Unassembled WGS sequence"/>
</dbReference>
<name>A0A919JRX7_9ACTN</name>
<feature type="region of interest" description="Disordered" evidence="2">
    <location>
        <begin position="1"/>
        <end position="22"/>
    </location>
</feature>
<comment type="caution">
    <text evidence="5">The sequence shown here is derived from an EMBL/GenBank/DDBJ whole genome shotgun (WGS) entry which is preliminary data.</text>
</comment>
<sequence length="909" mass="92759">MTTAEAGARGPVPADPGDGADALTTDGAVVTLRPVRAGDRAGIAAVFDEASKESLRLRFFVSPGTSTVAAEVDRLLRPDDERHVAVVAVLGGRPVGVASYERTGDRSRRAEFAAFVAEHQRGRGIGTLLLEQLAVRAHDHGITELVGEVLPGNVRMLKVARDLTGRVRSRFTDGIVDIGITTGTDESAELAIDVRDRVAERASLHAVLAPSAVAVVGAGHHPGGVGRETLLALRSYGFTGRLYAVNRGGAPVDGVPAYRHVRDLPAPVDLLVVAVPADQVLDVLAEAGSVGVHGAVVLSAGFGEDGAAGRQLQHDLLVSARAQGIRLVGPNCLGLLNTAQAVRLNASFAPVAPRPGALAVAAQSGAVAIAVLESAARYGPGISTLVSLGNKADISGNDLIAYWHDDPATHAVALYLESFGNPRKFARTVRALSRRKPVLAVKSGRSLAGQRAGASHTAAAAAPAATVDALFEQAGVVRTDSLGELLDAARMLTDQPLPAGDRLAVVGNAGGLNVLAADAAEGNGLRVPPLSPATVARLAVAAPAAAATANPVDLGAGASAATFAAAAAAVAESGEADALLLVVIGTRANAPADILTALGSVADEHPELPVAAVLVGGGDAAILGARRAPVFDLPERAAAALARAASYAAWRREPLGHRPRLTGVDADRAAALVREALAEGSTWLPYERTAAILAAYGITILPAAVTHTGRQAVAAADRIGYPVVMKSADPALVHKSDTGGVRLGLADAAAVARQYDTVAAAGQTGRGVLVQRQVSAPVELLAGLAHDRLFGSVVLLGLGGVRTELFGDRALRLVPVTDLDAGRMWRGLRCAPLLTGYRGAAPVDTAALEDLVLRLGRLAEDLPEIAELDLNPVLAGPDGVVAVDAKLRLAPVSGEPDAVTRRLRSAGGS</sequence>
<dbReference type="SUPFAM" id="SSF51735">
    <property type="entry name" value="NAD(P)-binding Rossmann-fold domains"/>
    <property type="match status" value="1"/>
</dbReference>
<evidence type="ECO:0000313" key="6">
    <source>
        <dbReference type="Proteomes" id="UP000647172"/>
    </source>
</evidence>
<dbReference type="RefSeq" id="WP_203776694.1">
    <property type="nucleotide sequence ID" value="NZ_BAAAYJ010000011.1"/>
</dbReference>
<dbReference type="Gene3D" id="3.30.470.20">
    <property type="entry name" value="ATP-grasp fold, B domain"/>
    <property type="match status" value="1"/>
</dbReference>